<protein>
    <submittedName>
        <fullName evidence="1">Uncharacterized protein</fullName>
    </submittedName>
</protein>
<sequence length="76" mass="8785">MACEEEGDRSERSHWSIARKRSAYGNLSSQLHRLQVPIMTFWQCDKSLITCLGGAQDFVAADWRFAWRFCMAKANN</sequence>
<proteinExistence type="predicted"/>
<keyword evidence="2" id="KW-1185">Reference proteome</keyword>
<evidence type="ECO:0000313" key="1">
    <source>
        <dbReference type="EMBL" id="KAK5631076.1"/>
    </source>
</evidence>
<accession>A0AAN7USQ2</accession>
<name>A0AAN7USQ2_9PEZI</name>
<reference evidence="1 2" key="1">
    <citation type="submission" date="2023-10" db="EMBL/GenBank/DDBJ databases">
        <title>Draft genome sequence of Xylaria bambusicola isolate GMP-LS, the root and basal stem rot pathogen of sugarcane in Indonesia.</title>
        <authorList>
            <person name="Selvaraj P."/>
            <person name="Muralishankar V."/>
            <person name="Muruganantham S."/>
            <person name="Sp S."/>
            <person name="Haryani S."/>
            <person name="Lau K.J.X."/>
            <person name="Naqvi N.I."/>
        </authorList>
    </citation>
    <scope>NUCLEOTIDE SEQUENCE [LARGE SCALE GENOMIC DNA]</scope>
    <source>
        <strain evidence="1">GMP-LS</strain>
    </source>
</reference>
<comment type="caution">
    <text evidence="1">The sequence shown here is derived from an EMBL/GenBank/DDBJ whole genome shotgun (WGS) entry which is preliminary data.</text>
</comment>
<dbReference type="EMBL" id="JAWHQM010000018">
    <property type="protein sequence ID" value="KAK5631076.1"/>
    <property type="molecule type" value="Genomic_DNA"/>
</dbReference>
<organism evidence="1 2">
    <name type="scientific">Xylaria bambusicola</name>
    <dbReference type="NCBI Taxonomy" id="326684"/>
    <lineage>
        <taxon>Eukaryota</taxon>
        <taxon>Fungi</taxon>
        <taxon>Dikarya</taxon>
        <taxon>Ascomycota</taxon>
        <taxon>Pezizomycotina</taxon>
        <taxon>Sordariomycetes</taxon>
        <taxon>Xylariomycetidae</taxon>
        <taxon>Xylariales</taxon>
        <taxon>Xylariaceae</taxon>
        <taxon>Xylaria</taxon>
    </lineage>
</organism>
<dbReference type="AlphaFoldDB" id="A0AAN7USQ2"/>
<evidence type="ECO:0000313" key="2">
    <source>
        <dbReference type="Proteomes" id="UP001305414"/>
    </source>
</evidence>
<dbReference type="Proteomes" id="UP001305414">
    <property type="component" value="Unassembled WGS sequence"/>
</dbReference>
<gene>
    <name evidence="1" type="ORF">RRF57_006791</name>
</gene>